<proteinExistence type="predicted"/>
<dbReference type="HOGENOM" id="CLU_2296929_0_0_1"/>
<evidence type="ECO:0000313" key="1">
    <source>
        <dbReference type="EMBL" id="CCA19160.1"/>
    </source>
</evidence>
<accession>F0WD88</accession>
<organism evidence="1">
    <name type="scientific">Albugo laibachii Nc14</name>
    <dbReference type="NCBI Taxonomy" id="890382"/>
    <lineage>
        <taxon>Eukaryota</taxon>
        <taxon>Sar</taxon>
        <taxon>Stramenopiles</taxon>
        <taxon>Oomycota</taxon>
        <taxon>Peronosporomycetes</taxon>
        <taxon>Albuginales</taxon>
        <taxon>Albuginaceae</taxon>
        <taxon>Albugo</taxon>
    </lineage>
</organism>
<dbReference type="AlphaFoldDB" id="F0WD88"/>
<sequence>MNIFDHAGETVHLIYTDMNTIQGKHFEQLNLHQLRHPKKYLRTRMIRQSNTAHRCSTKERHHREMDSLESRLLEGSCVRAPISLDTPVLQSCQHPDIFIPI</sequence>
<dbReference type="EMBL" id="FR824109">
    <property type="protein sequence ID" value="CCA19160.1"/>
    <property type="molecule type" value="Genomic_DNA"/>
</dbReference>
<gene>
    <name evidence="1" type="primary">AlNc14C64G4608</name>
    <name evidence="1" type="ORF">ALNC14_053030</name>
</gene>
<reference evidence="1" key="1">
    <citation type="journal article" date="2011" name="PLoS Biol.">
        <title>Gene gain and loss during evolution of obligate parasitism in the white rust pathogen of Arabidopsis thaliana.</title>
        <authorList>
            <person name="Kemen E."/>
            <person name="Gardiner A."/>
            <person name="Schultz-Larsen T."/>
            <person name="Kemen A.C."/>
            <person name="Balmuth A.L."/>
            <person name="Robert-Seilaniantz A."/>
            <person name="Bailey K."/>
            <person name="Holub E."/>
            <person name="Studholme D.J."/>
            <person name="Maclean D."/>
            <person name="Jones J.D."/>
        </authorList>
    </citation>
    <scope>NUCLEOTIDE SEQUENCE</scope>
</reference>
<protein>
    <submittedName>
        <fullName evidence="1">AlNc14C64G4608 protein</fullName>
    </submittedName>
</protein>
<reference evidence="1" key="2">
    <citation type="submission" date="2011-02" db="EMBL/GenBank/DDBJ databases">
        <authorList>
            <person name="MacLean D."/>
        </authorList>
    </citation>
    <scope>NUCLEOTIDE SEQUENCE</scope>
</reference>
<name>F0WD88_9STRA</name>